<keyword evidence="1" id="KW-0812">Transmembrane</keyword>
<keyword evidence="1" id="KW-0472">Membrane</keyword>
<accession>A0CC58</accession>
<feature type="transmembrane region" description="Helical" evidence="1">
    <location>
        <begin position="81"/>
        <end position="103"/>
    </location>
</feature>
<feature type="transmembrane region" description="Helical" evidence="1">
    <location>
        <begin position="225"/>
        <end position="245"/>
    </location>
</feature>
<dbReference type="AlphaFoldDB" id="A0CC58"/>
<protein>
    <recommendedName>
        <fullName evidence="4">G-protein coupled receptors family 2 profile 2 domain-containing protein</fullName>
    </recommendedName>
</protein>
<feature type="transmembrane region" description="Helical" evidence="1">
    <location>
        <begin position="177"/>
        <end position="197"/>
    </location>
</feature>
<dbReference type="GeneID" id="5021557"/>
<keyword evidence="3" id="KW-1185">Reference proteome</keyword>
<dbReference type="InParanoid" id="A0CC58"/>
<feature type="transmembrane region" description="Helical" evidence="1">
    <location>
        <begin position="123"/>
        <end position="140"/>
    </location>
</feature>
<feature type="transmembrane region" description="Helical" evidence="1">
    <location>
        <begin position="15"/>
        <end position="37"/>
    </location>
</feature>
<dbReference type="EMBL" id="CT868059">
    <property type="protein sequence ID" value="CAK68375.1"/>
    <property type="molecule type" value="Genomic_DNA"/>
</dbReference>
<dbReference type="OrthoDB" id="302378at2759"/>
<evidence type="ECO:0000313" key="3">
    <source>
        <dbReference type="Proteomes" id="UP000000600"/>
    </source>
</evidence>
<gene>
    <name evidence="2" type="ORF">GSPATT00037159001</name>
</gene>
<evidence type="ECO:0000313" key="2">
    <source>
        <dbReference type="EMBL" id="CAK68375.1"/>
    </source>
</evidence>
<dbReference type="Proteomes" id="UP000000600">
    <property type="component" value="Unassembled WGS sequence"/>
</dbReference>
<evidence type="ECO:0008006" key="4">
    <source>
        <dbReference type="Google" id="ProtNLM"/>
    </source>
</evidence>
<dbReference type="OMA" id="MILCTIW"/>
<dbReference type="KEGG" id="ptm:GSPATT00037159001"/>
<proteinExistence type="predicted"/>
<evidence type="ECO:0000256" key="1">
    <source>
        <dbReference type="SAM" id="Phobius"/>
    </source>
</evidence>
<dbReference type="HOGENOM" id="CLU_872792_0_0_1"/>
<feature type="transmembrane region" description="Helical" evidence="1">
    <location>
        <begin position="257"/>
        <end position="281"/>
    </location>
</feature>
<organism evidence="2 3">
    <name type="scientific">Paramecium tetraurelia</name>
    <dbReference type="NCBI Taxonomy" id="5888"/>
    <lineage>
        <taxon>Eukaryota</taxon>
        <taxon>Sar</taxon>
        <taxon>Alveolata</taxon>
        <taxon>Ciliophora</taxon>
        <taxon>Intramacronucleata</taxon>
        <taxon>Oligohymenophorea</taxon>
        <taxon>Peniculida</taxon>
        <taxon>Parameciidae</taxon>
        <taxon>Paramecium</taxon>
    </lineage>
</organism>
<dbReference type="RefSeq" id="XP_001435772.1">
    <property type="nucleotide sequence ID" value="XM_001435735.1"/>
</dbReference>
<sequence>MNICQLDSTQKIVQFAIRMLILSCALVSTLFVGITCLKSNKQKYWVFKLLILQSFAESIDLVGAISLSFQSKCYETLCGIIGYIMHCCWLTSFSCLLLLFYLYHSALHINSKYQAVTNNINKFMILCTIWPYLWLLYPLLNDSIGPTGWKLYNSSELFYLFCGFKVLQIPYVQEDEIIFLIFWSIPLWLIFLSVLILRKKISSRIKTLIFEEQIGSVELDIIKKVADFSIIYVFFWLTNQCVKYVQLFYEGYTKSLFAYVLFVFTYLFFEIHLVIIAFIFYKNYNQVIDIKAIWSFGKKKNSKVKNDEQLI</sequence>
<name>A0CC58_PARTE</name>
<keyword evidence="1" id="KW-1133">Transmembrane helix</keyword>
<reference evidence="2 3" key="1">
    <citation type="journal article" date="2006" name="Nature">
        <title>Global trends of whole-genome duplications revealed by the ciliate Paramecium tetraurelia.</title>
        <authorList>
            <consortium name="Genoscope"/>
            <person name="Aury J.-M."/>
            <person name="Jaillon O."/>
            <person name="Duret L."/>
            <person name="Noel B."/>
            <person name="Jubin C."/>
            <person name="Porcel B.M."/>
            <person name="Segurens B."/>
            <person name="Daubin V."/>
            <person name="Anthouard V."/>
            <person name="Aiach N."/>
            <person name="Arnaiz O."/>
            <person name="Billaut A."/>
            <person name="Beisson J."/>
            <person name="Blanc I."/>
            <person name="Bouhouche K."/>
            <person name="Camara F."/>
            <person name="Duharcourt S."/>
            <person name="Guigo R."/>
            <person name="Gogendeau D."/>
            <person name="Katinka M."/>
            <person name="Keller A.-M."/>
            <person name="Kissmehl R."/>
            <person name="Klotz C."/>
            <person name="Koll F."/>
            <person name="Le Moue A."/>
            <person name="Lepere C."/>
            <person name="Malinsky S."/>
            <person name="Nowacki M."/>
            <person name="Nowak J.K."/>
            <person name="Plattner H."/>
            <person name="Poulain J."/>
            <person name="Ruiz F."/>
            <person name="Serrano V."/>
            <person name="Zagulski M."/>
            <person name="Dessen P."/>
            <person name="Betermier M."/>
            <person name="Weissenbach J."/>
            <person name="Scarpelli C."/>
            <person name="Schachter V."/>
            <person name="Sperling L."/>
            <person name="Meyer E."/>
            <person name="Cohen J."/>
            <person name="Wincker P."/>
        </authorList>
    </citation>
    <scope>NUCLEOTIDE SEQUENCE [LARGE SCALE GENOMIC DNA]</scope>
    <source>
        <strain evidence="2 3">Stock d4-2</strain>
    </source>
</reference>
<feature type="transmembrane region" description="Helical" evidence="1">
    <location>
        <begin position="49"/>
        <end position="69"/>
    </location>
</feature>